<evidence type="ECO:0000256" key="1">
    <source>
        <dbReference type="SAM" id="Phobius"/>
    </source>
</evidence>
<dbReference type="EMBL" id="CP051217">
    <property type="protein sequence ID" value="QJB68824.1"/>
    <property type="molecule type" value="Genomic_DNA"/>
</dbReference>
<keyword evidence="4" id="KW-1185">Reference proteome</keyword>
<name>A0A6H2DKF3_9SPHN</name>
<proteinExistence type="predicted"/>
<dbReference type="Gene3D" id="3.40.50.880">
    <property type="match status" value="1"/>
</dbReference>
<dbReference type="InterPro" id="IPR029010">
    <property type="entry name" value="ThuA-like"/>
</dbReference>
<dbReference type="PANTHER" id="PTHR40469">
    <property type="entry name" value="SECRETED GLYCOSYL HYDROLASE"/>
    <property type="match status" value="1"/>
</dbReference>
<evidence type="ECO:0000259" key="2">
    <source>
        <dbReference type="Pfam" id="PF06283"/>
    </source>
</evidence>
<keyword evidence="1" id="KW-0472">Membrane</keyword>
<keyword evidence="1" id="KW-0812">Transmembrane</keyword>
<dbReference type="Pfam" id="PF06283">
    <property type="entry name" value="ThuA"/>
    <property type="match status" value="1"/>
</dbReference>
<organism evidence="3 4">
    <name type="scientific">Parasphingorhabdus halotolerans</name>
    <dbReference type="NCBI Taxonomy" id="2725558"/>
    <lineage>
        <taxon>Bacteria</taxon>
        <taxon>Pseudomonadati</taxon>
        <taxon>Pseudomonadota</taxon>
        <taxon>Alphaproteobacteria</taxon>
        <taxon>Sphingomonadales</taxon>
        <taxon>Sphingomonadaceae</taxon>
        <taxon>Parasphingorhabdus</taxon>
    </lineage>
</organism>
<dbReference type="Proteomes" id="UP000501600">
    <property type="component" value="Chromosome"/>
</dbReference>
<accession>A0A6H2DKF3</accession>
<reference evidence="3 4" key="1">
    <citation type="submission" date="2020-04" db="EMBL/GenBank/DDBJ databases">
        <title>Genome sequence for Sphingorhabdus sp. strain M1.</title>
        <authorList>
            <person name="Park S.-J."/>
        </authorList>
    </citation>
    <scope>NUCLEOTIDE SEQUENCE [LARGE SCALE GENOMIC DNA]</scope>
    <source>
        <strain evidence="3 4">JK6</strain>
    </source>
</reference>
<dbReference type="SUPFAM" id="SSF52317">
    <property type="entry name" value="Class I glutamine amidotransferase-like"/>
    <property type="match status" value="1"/>
</dbReference>
<feature type="domain" description="ThuA-like" evidence="2">
    <location>
        <begin position="55"/>
        <end position="277"/>
    </location>
</feature>
<dbReference type="PANTHER" id="PTHR40469:SF2">
    <property type="entry name" value="GALACTOSE-BINDING DOMAIN-LIKE SUPERFAMILY PROTEIN"/>
    <property type="match status" value="1"/>
</dbReference>
<feature type="transmembrane region" description="Helical" evidence="1">
    <location>
        <begin position="5"/>
        <end position="29"/>
    </location>
</feature>
<sequence length="285" mass="32458">MIAKFFKFVVAPIMLLFLLFIGYAFYMLWQHEMFVEPTYDTVAPAIPDADGKPMVLVFSKTNGFRHIDAIPAAHAMFADFAKSEGWTLFATENGAVNNPEDLAKFDLVVWNNVSGDALTADQQAAFMEYMESGGQFLGIHAAGGDRAYKWQWQPTELIRTQFRSHPNIPHFQDAKLNVEDQRHPATRHLPAIWEQNDEWYTFNTSPRDKTNVLVSIDEDSYNPSTWMFGDDLKMGDHPLIWHHDLGKGRAFYSALGHQASSYADENYRALLLEASRWLLTGKAES</sequence>
<dbReference type="InterPro" id="IPR029062">
    <property type="entry name" value="Class_I_gatase-like"/>
</dbReference>
<gene>
    <name evidence="3" type="ORF">HF685_05630</name>
</gene>
<keyword evidence="1" id="KW-1133">Transmembrane helix</keyword>
<evidence type="ECO:0000313" key="3">
    <source>
        <dbReference type="EMBL" id="QJB68824.1"/>
    </source>
</evidence>
<dbReference type="RefSeq" id="WP_168818666.1">
    <property type="nucleotide sequence ID" value="NZ_CP051217.1"/>
</dbReference>
<dbReference type="AlphaFoldDB" id="A0A6H2DKF3"/>
<evidence type="ECO:0000313" key="4">
    <source>
        <dbReference type="Proteomes" id="UP000501600"/>
    </source>
</evidence>
<protein>
    <submittedName>
        <fullName evidence="3">ThuA domain-containing protein</fullName>
    </submittedName>
</protein>
<dbReference type="KEGG" id="phao:HF685_05630"/>